<reference evidence="4 5" key="1">
    <citation type="journal article" date="2016" name="Nat. Commun.">
        <title>Extremotolerant tardigrade genome and improved radiotolerance of human cultured cells by tardigrade-unique protein.</title>
        <authorList>
            <person name="Hashimoto T."/>
            <person name="Horikawa D.D."/>
            <person name="Saito Y."/>
            <person name="Kuwahara H."/>
            <person name="Kozuka-Hata H."/>
            <person name="Shin-I T."/>
            <person name="Minakuchi Y."/>
            <person name="Ohishi K."/>
            <person name="Motoyama A."/>
            <person name="Aizu T."/>
            <person name="Enomoto A."/>
            <person name="Kondo K."/>
            <person name="Tanaka S."/>
            <person name="Hara Y."/>
            <person name="Koshikawa S."/>
            <person name="Sagara H."/>
            <person name="Miura T."/>
            <person name="Yokobori S."/>
            <person name="Miyagawa K."/>
            <person name="Suzuki Y."/>
            <person name="Kubo T."/>
            <person name="Oyama M."/>
            <person name="Kohara Y."/>
            <person name="Fujiyama A."/>
            <person name="Arakawa K."/>
            <person name="Katayama T."/>
            <person name="Toyoda A."/>
            <person name="Kunieda T."/>
        </authorList>
    </citation>
    <scope>NUCLEOTIDE SEQUENCE [LARGE SCALE GENOMIC DNA]</scope>
    <source>
        <strain evidence="4 5">YOKOZUNA-1</strain>
    </source>
</reference>
<organism evidence="4 5">
    <name type="scientific">Ramazzottius varieornatus</name>
    <name type="common">Water bear</name>
    <name type="synonym">Tardigrade</name>
    <dbReference type="NCBI Taxonomy" id="947166"/>
    <lineage>
        <taxon>Eukaryota</taxon>
        <taxon>Metazoa</taxon>
        <taxon>Ecdysozoa</taxon>
        <taxon>Tardigrada</taxon>
        <taxon>Eutardigrada</taxon>
        <taxon>Parachela</taxon>
        <taxon>Hypsibioidea</taxon>
        <taxon>Ramazzottiidae</taxon>
        <taxon>Ramazzottius</taxon>
    </lineage>
</organism>
<comment type="caution">
    <text evidence="4">The sequence shown here is derived from an EMBL/GenBank/DDBJ whole genome shotgun (WGS) entry which is preliminary data.</text>
</comment>
<dbReference type="Pfam" id="PF12923">
    <property type="entry name" value="RRP7"/>
    <property type="match status" value="1"/>
</dbReference>
<dbReference type="PANTHER" id="PTHR13191">
    <property type="entry name" value="RIBOSOMAL RNA PROCESSING PROTEIN 7-RELATED"/>
    <property type="match status" value="1"/>
</dbReference>
<dbReference type="InterPro" id="IPR035979">
    <property type="entry name" value="RBD_domain_sf"/>
</dbReference>
<dbReference type="Gene3D" id="3.30.70.330">
    <property type="match status" value="1"/>
</dbReference>
<accession>A0A1D1VUF9</accession>
<feature type="region of interest" description="Disordered" evidence="2">
    <location>
        <begin position="199"/>
        <end position="219"/>
    </location>
</feature>
<dbReference type="AlphaFoldDB" id="A0A1D1VUF9"/>
<dbReference type="Gene3D" id="6.10.250.1770">
    <property type="match status" value="1"/>
</dbReference>
<keyword evidence="5" id="KW-1185">Reference proteome</keyword>
<evidence type="ECO:0000259" key="3">
    <source>
        <dbReference type="Pfam" id="PF12923"/>
    </source>
</evidence>
<comment type="similarity">
    <text evidence="1">Belongs to the RRP7 family.</text>
</comment>
<evidence type="ECO:0000313" key="4">
    <source>
        <dbReference type="EMBL" id="GAV02604.1"/>
    </source>
</evidence>
<gene>
    <name evidence="4" type="primary">RvY_13146</name>
    <name evidence="4" type="synonym">RvY_13146.1</name>
    <name evidence="4" type="ORF">RvY_13146-1</name>
</gene>
<dbReference type="SUPFAM" id="SSF54928">
    <property type="entry name" value="RNA-binding domain, RBD"/>
    <property type="match status" value="1"/>
</dbReference>
<dbReference type="STRING" id="947166.A0A1D1VUF9"/>
<dbReference type="GO" id="GO:0034456">
    <property type="term" value="C:UTP-C complex"/>
    <property type="evidence" value="ECO:0007669"/>
    <property type="project" value="TreeGrafter"/>
</dbReference>
<evidence type="ECO:0000256" key="2">
    <source>
        <dbReference type="SAM" id="MobiDB-lite"/>
    </source>
</evidence>
<protein>
    <recommendedName>
        <fullName evidence="3">Ribosomal RNA-processing protein 7 C-terminal domain-containing protein</fullName>
    </recommendedName>
</protein>
<feature type="domain" description="Ribosomal RNA-processing protein 7 C-terminal" evidence="3">
    <location>
        <begin position="148"/>
        <end position="265"/>
    </location>
</feature>
<sequence length="265" mass="30914">MDFHVLLWKFDESSTAIRQFFVRKKRLASKSARKPEDRTLTVLNILPYCTEAALENLFTSFGKIDEVFFQNDLTSEDPPKTESDIFRWVDQPPLQVDKIAIVVFHSSKGLEKFLKFVSAKHDPQILSTEASRVKTGIAAWMDQKKRPLPSLVDLKREIDEYMEAYDTRQEAEQQKVKQNLGEPDEDGWVTVTRVGKKRGTRQEKVTSEAAESAVKKKNSEKELQDFYKFQVREGKVKQLTDLRRRFEEDKQKVAQMKASRKFKPY</sequence>
<dbReference type="GO" id="GO:0000028">
    <property type="term" value="P:ribosomal small subunit assembly"/>
    <property type="evidence" value="ECO:0007669"/>
    <property type="project" value="TreeGrafter"/>
</dbReference>
<evidence type="ECO:0000256" key="1">
    <source>
        <dbReference type="ARBA" id="ARBA00006110"/>
    </source>
</evidence>
<dbReference type="InterPro" id="IPR024326">
    <property type="entry name" value="RRP7_C"/>
</dbReference>
<dbReference type="EMBL" id="BDGG01000008">
    <property type="protein sequence ID" value="GAV02604.1"/>
    <property type="molecule type" value="Genomic_DNA"/>
</dbReference>
<dbReference type="GO" id="GO:0032545">
    <property type="term" value="C:CURI complex"/>
    <property type="evidence" value="ECO:0007669"/>
    <property type="project" value="TreeGrafter"/>
</dbReference>
<dbReference type="GO" id="GO:0003676">
    <property type="term" value="F:nucleic acid binding"/>
    <property type="evidence" value="ECO:0007669"/>
    <property type="project" value="InterPro"/>
</dbReference>
<dbReference type="CDD" id="cd12951">
    <property type="entry name" value="RRP7_Rrp7A"/>
    <property type="match status" value="1"/>
</dbReference>
<dbReference type="GO" id="GO:0006364">
    <property type="term" value="P:rRNA processing"/>
    <property type="evidence" value="ECO:0007669"/>
    <property type="project" value="TreeGrafter"/>
</dbReference>
<evidence type="ECO:0000313" key="5">
    <source>
        <dbReference type="Proteomes" id="UP000186922"/>
    </source>
</evidence>
<name>A0A1D1VUF9_RAMVA</name>
<dbReference type="InterPro" id="IPR012677">
    <property type="entry name" value="Nucleotide-bd_a/b_plait_sf"/>
</dbReference>
<proteinExistence type="inferred from homology"/>
<dbReference type="InterPro" id="IPR040446">
    <property type="entry name" value="RRP7"/>
</dbReference>
<dbReference type="PANTHER" id="PTHR13191:SF0">
    <property type="entry name" value="RIBOSOMAL RNA-PROCESSING PROTEIN 7 HOMOLOG A-RELATED"/>
    <property type="match status" value="1"/>
</dbReference>
<dbReference type="OrthoDB" id="5390at2759"/>
<dbReference type="Proteomes" id="UP000186922">
    <property type="component" value="Unassembled WGS sequence"/>
</dbReference>